<evidence type="ECO:0000313" key="2">
    <source>
        <dbReference type="Proteomes" id="UP001500620"/>
    </source>
</evidence>
<comment type="caution">
    <text evidence="1">The sequence shown here is derived from an EMBL/GenBank/DDBJ whole genome shotgun (WGS) entry which is preliminary data.</text>
</comment>
<organism evidence="1 2">
    <name type="scientific">Dactylosporangium darangshiense</name>
    <dbReference type="NCBI Taxonomy" id="579108"/>
    <lineage>
        <taxon>Bacteria</taxon>
        <taxon>Bacillati</taxon>
        <taxon>Actinomycetota</taxon>
        <taxon>Actinomycetes</taxon>
        <taxon>Micromonosporales</taxon>
        <taxon>Micromonosporaceae</taxon>
        <taxon>Dactylosporangium</taxon>
    </lineage>
</organism>
<sequence length="65" mass="7127">MLVAPLSLGQLDGAAELFTCFGWTRPLRAEVPEPLRSQLIAHVTATGTEPMRFRMRHGYGASASR</sequence>
<dbReference type="Proteomes" id="UP001500620">
    <property type="component" value="Unassembled WGS sequence"/>
</dbReference>
<gene>
    <name evidence="1" type="ORF">GCM10022255_080720</name>
</gene>
<keyword evidence="2" id="KW-1185">Reference proteome</keyword>
<protein>
    <submittedName>
        <fullName evidence="1">Uncharacterized protein</fullName>
    </submittedName>
</protein>
<reference evidence="2" key="1">
    <citation type="journal article" date="2019" name="Int. J. Syst. Evol. Microbiol.">
        <title>The Global Catalogue of Microorganisms (GCM) 10K type strain sequencing project: providing services to taxonomists for standard genome sequencing and annotation.</title>
        <authorList>
            <consortium name="The Broad Institute Genomics Platform"/>
            <consortium name="The Broad Institute Genome Sequencing Center for Infectious Disease"/>
            <person name="Wu L."/>
            <person name="Ma J."/>
        </authorList>
    </citation>
    <scope>NUCLEOTIDE SEQUENCE [LARGE SCALE GENOMIC DNA]</scope>
    <source>
        <strain evidence="2">JCM 17441</strain>
    </source>
</reference>
<name>A0ABP8DL28_9ACTN</name>
<accession>A0ABP8DL28</accession>
<evidence type="ECO:0000313" key="1">
    <source>
        <dbReference type="EMBL" id="GAA4258770.1"/>
    </source>
</evidence>
<proteinExistence type="predicted"/>
<dbReference type="EMBL" id="BAABAT010000032">
    <property type="protein sequence ID" value="GAA4258770.1"/>
    <property type="molecule type" value="Genomic_DNA"/>
</dbReference>